<feature type="transmembrane region" description="Helical" evidence="1">
    <location>
        <begin position="258"/>
        <end position="277"/>
    </location>
</feature>
<dbReference type="GO" id="GO:0005548">
    <property type="term" value="F:phospholipid transporter activity"/>
    <property type="evidence" value="ECO:0007669"/>
    <property type="project" value="TreeGrafter"/>
</dbReference>
<gene>
    <name evidence="2" type="ORF">SAMN05421504_11525</name>
</gene>
<reference evidence="2 3" key="1">
    <citation type="submission" date="2016-10" db="EMBL/GenBank/DDBJ databases">
        <authorList>
            <person name="de Groot N.N."/>
        </authorList>
    </citation>
    <scope>NUCLEOTIDE SEQUENCE [LARGE SCALE GENOMIC DNA]</scope>
    <source>
        <strain evidence="2 3">CPCC 202699</strain>
    </source>
</reference>
<dbReference type="Proteomes" id="UP000199515">
    <property type="component" value="Unassembled WGS sequence"/>
</dbReference>
<accession>A0A1H3SRB9</accession>
<evidence type="ECO:0000256" key="1">
    <source>
        <dbReference type="SAM" id="Phobius"/>
    </source>
</evidence>
<dbReference type="Pfam" id="PF02405">
    <property type="entry name" value="MlaE"/>
    <property type="match status" value="1"/>
</dbReference>
<evidence type="ECO:0000313" key="3">
    <source>
        <dbReference type="Proteomes" id="UP000199515"/>
    </source>
</evidence>
<dbReference type="InterPro" id="IPR030802">
    <property type="entry name" value="Permease_MalE"/>
</dbReference>
<keyword evidence="1" id="KW-0812">Transmembrane</keyword>
<feature type="transmembrane region" description="Helical" evidence="1">
    <location>
        <begin position="60"/>
        <end position="83"/>
    </location>
</feature>
<dbReference type="PANTHER" id="PTHR30188:SF13">
    <property type="entry name" value="CONSERVED HYPOTHETICAL INTEGRAL MEMBRANE PROTEIN YRBE3B"/>
    <property type="match status" value="1"/>
</dbReference>
<proteinExistence type="predicted"/>
<name>A0A1H3SRB9_9PSEU</name>
<protein>
    <submittedName>
        <fullName evidence="2">Phospholipid/cholesterol/gamma-HCH transport system permease protein</fullName>
    </submittedName>
</protein>
<evidence type="ECO:0000313" key="2">
    <source>
        <dbReference type="EMBL" id="SDZ40247.1"/>
    </source>
</evidence>
<dbReference type="EMBL" id="FNON01000015">
    <property type="protein sequence ID" value="SDZ40247.1"/>
    <property type="molecule type" value="Genomic_DNA"/>
</dbReference>
<dbReference type="AlphaFoldDB" id="A0A1H3SRB9"/>
<sequence>MAVGSKHPVLPRPITAVAGKPYDALVGMGHQITFFVKAFAAIPLTLKNYRAEVFRLLADISWGSGAIIVGGGTIGVMALLAVFTGASVGIEGYNALDILGMAPLTGFVSAYGNTREIAPLIAAVAFAAQAGCRYTAQLGSMRISEEVDALESMSIRPLPYLVTTRMLAGFLAIIPLYSVGLAGNYLATQLILSGLYGQSSGTYLHYFQAFLVPMDVFLSVVKAVTFVVVATLIHCYFGYYASGGPQGVGIASGRAIRASIIVIVVLDMLMTLAFWGFDPGVRISG</sequence>
<dbReference type="RefSeq" id="WP_091299568.1">
    <property type="nucleotide sequence ID" value="NZ_FNON01000015.1"/>
</dbReference>
<dbReference type="STRING" id="589385.SAMN05421504_11525"/>
<keyword evidence="1" id="KW-0472">Membrane</keyword>
<keyword evidence="1" id="KW-1133">Transmembrane helix</keyword>
<keyword evidence="3" id="KW-1185">Reference proteome</keyword>
<organism evidence="2 3">
    <name type="scientific">Amycolatopsis xylanica</name>
    <dbReference type="NCBI Taxonomy" id="589385"/>
    <lineage>
        <taxon>Bacteria</taxon>
        <taxon>Bacillati</taxon>
        <taxon>Actinomycetota</taxon>
        <taxon>Actinomycetes</taxon>
        <taxon>Pseudonocardiales</taxon>
        <taxon>Pseudonocardiaceae</taxon>
        <taxon>Amycolatopsis</taxon>
    </lineage>
</organism>
<dbReference type="PANTHER" id="PTHR30188">
    <property type="entry name" value="ABC TRANSPORTER PERMEASE PROTEIN-RELATED"/>
    <property type="match status" value="1"/>
</dbReference>
<dbReference type="OrthoDB" id="3745645at2"/>
<feature type="transmembrane region" description="Helical" evidence="1">
    <location>
        <begin position="216"/>
        <end position="237"/>
    </location>
</feature>
<dbReference type="GO" id="GO:0043190">
    <property type="term" value="C:ATP-binding cassette (ABC) transporter complex"/>
    <property type="evidence" value="ECO:0007669"/>
    <property type="project" value="InterPro"/>
</dbReference>